<protein>
    <recommendedName>
        <fullName evidence="7">Por secretion system C-terminal sorting domain-containing protein</fullName>
    </recommendedName>
</protein>
<organism evidence="5 6">
    <name type="scientific">Epilithonimonas lactis</name>
    <dbReference type="NCBI Taxonomy" id="421072"/>
    <lineage>
        <taxon>Bacteria</taxon>
        <taxon>Pseudomonadati</taxon>
        <taxon>Bacteroidota</taxon>
        <taxon>Flavobacteriia</taxon>
        <taxon>Flavobacteriales</taxon>
        <taxon>Weeksellaceae</taxon>
        <taxon>Chryseobacterium group</taxon>
        <taxon>Epilithonimonas</taxon>
    </lineage>
</organism>
<dbReference type="Pfam" id="PF07675">
    <property type="entry name" value="Cleaved_Adhesin"/>
    <property type="match status" value="1"/>
</dbReference>
<evidence type="ECO:0000313" key="5">
    <source>
        <dbReference type="EMBL" id="KFC19066.1"/>
    </source>
</evidence>
<feature type="domain" description="Cleaved adhesin" evidence="3">
    <location>
        <begin position="40"/>
        <end position="199"/>
    </location>
</feature>
<dbReference type="Proteomes" id="UP000028623">
    <property type="component" value="Unassembled WGS sequence"/>
</dbReference>
<dbReference type="eggNOG" id="COG1974">
    <property type="taxonomic scope" value="Bacteria"/>
</dbReference>
<comment type="caution">
    <text evidence="5">The sequence shown here is derived from an EMBL/GenBank/DDBJ whole genome shotgun (WGS) entry which is preliminary data.</text>
</comment>
<dbReference type="EMBL" id="JPLY01000005">
    <property type="protein sequence ID" value="KFC19066.1"/>
    <property type="molecule type" value="Genomic_DNA"/>
</dbReference>
<gene>
    <name evidence="5" type="ORF">IO89_16250</name>
</gene>
<evidence type="ECO:0000259" key="4">
    <source>
        <dbReference type="Pfam" id="PF18962"/>
    </source>
</evidence>
<name>A0A085B9C1_9FLAO</name>
<dbReference type="STRING" id="421072.SAMN04488097_3442"/>
<keyword evidence="1 2" id="KW-0732">Signal</keyword>
<sequence>MIKKLLLVSTLAFGFANAQTTLFEDNFDSYTAPANVGKGTTIPTGFTSYDVNSDTYNWGLSKAADWTQPMGDYYSGNFLISASYITGVGNNIPVNADNIIVLPLISIPAEATGVSLNYLIGSGTDPDYFAETYDVIVTTVNSQSAIIAATPIYTETLPEQGTANHTISLDAYIGQNIYISFHHRNTYDEFVLVLDDVSVKTTNTLSVSDVNKKSVSIYPNPTTDFLTFSQKVNSAQVYDLSGKLVASPAIVDSKIDVKGLQNGTYVLKINTEAGSTSHKFIKK</sequence>
<evidence type="ECO:0000259" key="3">
    <source>
        <dbReference type="Pfam" id="PF07675"/>
    </source>
</evidence>
<accession>A0A085B9C1</accession>
<evidence type="ECO:0008006" key="7">
    <source>
        <dbReference type="Google" id="ProtNLM"/>
    </source>
</evidence>
<feature type="domain" description="Secretion system C-terminal sorting" evidence="4">
    <location>
        <begin position="217"/>
        <end position="281"/>
    </location>
</feature>
<dbReference type="InterPro" id="IPR026444">
    <property type="entry name" value="Secre_tail"/>
</dbReference>
<dbReference type="NCBIfam" id="NF038128">
    <property type="entry name" value="choice_anch_J"/>
    <property type="match status" value="1"/>
</dbReference>
<evidence type="ECO:0000256" key="1">
    <source>
        <dbReference type="ARBA" id="ARBA00022729"/>
    </source>
</evidence>
<keyword evidence="6" id="KW-1185">Reference proteome</keyword>
<dbReference type="AlphaFoldDB" id="A0A085B9C1"/>
<feature type="signal peptide" evidence="2">
    <location>
        <begin position="1"/>
        <end position="18"/>
    </location>
</feature>
<evidence type="ECO:0000256" key="2">
    <source>
        <dbReference type="SAM" id="SignalP"/>
    </source>
</evidence>
<dbReference type="Pfam" id="PF18962">
    <property type="entry name" value="Por_Secre_tail"/>
    <property type="match status" value="1"/>
</dbReference>
<dbReference type="Gene3D" id="2.60.120.200">
    <property type="match status" value="1"/>
</dbReference>
<dbReference type="InterPro" id="IPR011628">
    <property type="entry name" value="Cleaved_adhesin"/>
</dbReference>
<dbReference type="OrthoDB" id="957862at2"/>
<feature type="chain" id="PRO_5001786806" description="Por secretion system C-terminal sorting domain-containing protein" evidence="2">
    <location>
        <begin position="19"/>
        <end position="283"/>
    </location>
</feature>
<dbReference type="RefSeq" id="WP_051880043.1">
    <property type="nucleotide sequence ID" value="NZ_FOFI01000005.1"/>
</dbReference>
<reference evidence="5 6" key="1">
    <citation type="submission" date="2014-07" db="EMBL/GenBank/DDBJ databases">
        <title>Epilithonimonas lactis LMG 22401 Genome.</title>
        <authorList>
            <person name="Pipes S.E."/>
            <person name="Stropko S.J."/>
        </authorList>
    </citation>
    <scope>NUCLEOTIDE SEQUENCE [LARGE SCALE GENOMIC DNA]</scope>
    <source>
        <strain evidence="5 6">LMG 24401</strain>
    </source>
</reference>
<proteinExistence type="predicted"/>
<dbReference type="NCBIfam" id="TIGR04183">
    <property type="entry name" value="Por_Secre_tail"/>
    <property type="match status" value="1"/>
</dbReference>
<evidence type="ECO:0000313" key="6">
    <source>
        <dbReference type="Proteomes" id="UP000028623"/>
    </source>
</evidence>